<dbReference type="EMBL" id="UFSO01000002">
    <property type="protein sequence ID" value="SSY70734.1"/>
    <property type="molecule type" value="Genomic_DNA"/>
</dbReference>
<evidence type="ECO:0000313" key="3">
    <source>
        <dbReference type="Proteomes" id="UP000254209"/>
    </source>
</evidence>
<protein>
    <recommendedName>
        <fullName evidence="4">PepSY domain-containing protein</fullName>
    </recommendedName>
</protein>
<dbReference type="OrthoDB" id="9986395at2"/>
<organism evidence="2 3">
    <name type="scientific">Alysiella crassa</name>
    <dbReference type="NCBI Taxonomy" id="153491"/>
    <lineage>
        <taxon>Bacteria</taxon>
        <taxon>Pseudomonadati</taxon>
        <taxon>Pseudomonadota</taxon>
        <taxon>Betaproteobacteria</taxon>
        <taxon>Neisseriales</taxon>
        <taxon>Neisseriaceae</taxon>
        <taxon>Alysiella</taxon>
    </lineage>
</organism>
<dbReference type="RefSeq" id="WP_034296584.1">
    <property type="nucleotide sequence ID" value="NZ_CP091519.2"/>
</dbReference>
<dbReference type="STRING" id="1120980.GCA_000745955_01220"/>
<name>A0A376BND9_9NEIS</name>
<evidence type="ECO:0008006" key="4">
    <source>
        <dbReference type="Google" id="ProtNLM"/>
    </source>
</evidence>
<evidence type="ECO:0000313" key="2">
    <source>
        <dbReference type="EMBL" id="SSY70734.1"/>
    </source>
</evidence>
<reference evidence="2 3" key="1">
    <citation type="submission" date="2018-06" db="EMBL/GenBank/DDBJ databases">
        <authorList>
            <consortium name="Pathogen Informatics"/>
            <person name="Doyle S."/>
        </authorList>
    </citation>
    <scope>NUCLEOTIDE SEQUENCE [LARGE SCALE GENOMIC DNA]</scope>
    <source>
        <strain evidence="2 3">NCTC10283</strain>
    </source>
</reference>
<keyword evidence="1" id="KW-0732">Signal</keyword>
<feature type="signal peptide" evidence="1">
    <location>
        <begin position="1"/>
        <end position="19"/>
    </location>
</feature>
<proteinExistence type="predicted"/>
<sequence>MKTKILLTMGLLLPTLAFAIPKLPSEIHQPSHATLLERKIDNDGDFRAQWHVRSGRIDRLLAAAENTAKKQGYRVLKRELSADEADVSLVYGTRRLNISIDLNSDNTMDYEVELELNH</sequence>
<accession>A0A376BND9</accession>
<keyword evidence="3" id="KW-1185">Reference proteome</keyword>
<evidence type="ECO:0000256" key="1">
    <source>
        <dbReference type="SAM" id="SignalP"/>
    </source>
</evidence>
<dbReference type="Proteomes" id="UP000254209">
    <property type="component" value="Unassembled WGS sequence"/>
</dbReference>
<gene>
    <name evidence="2" type="ORF">NCTC10283_00844</name>
</gene>
<feature type="chain" id="PRO_5016854486" description="PepSY domain-containing protein" evidence="1">
    <location>
        <begin position="20"/>
        <end position="118"/>
    </location>
</feature>
<dbReference type="AlphaFoldDB" id="A0A376BND9"/>